<comment type="caution">
    <text evidence="3">The sequence shown here is derived from an EMBL/GenBank/DDBJ whole genome shotgun (WGS) entry which is preliminary data.</text>
</comment>
<sequence length="124" mass="13233">MEQNNETSPKIWIVTAEPAQTVTGDKGSNSSNPWNPKATAIKAVNSVQVSVEKLEDNMSEFLALVGGIFKQAAQEAENRSGMHLDEVELSVEITGDGDVKLMGTGIGVEAKGAITLKFKRAENS</sequence>
<reference evidence="3" key="1">
    <citation type="submission" date="2020-10" db="EMBL/GenBank/DDBJ databases">
        <authorList>
            <person name="Castelo-Branco R."/>
            <person name="Eusebio N."/>
            <person name="Adriana R."/>
            <person name="Vieira A."/>
            <person name="Brugerolle De Fraissinette N."/>
            <person name="Rezende De Castro R."/>
            <person name="Schneider M.P."/>
            <person name="Vasconcelos V."/>
            <person name="Leao P.N."/>
        </authorList>
    </citation>
    <scope>NUCLEOTIDE SEQUENCE</scope>
    <source>
        <strain evidence="3">LEGE 07157</strain>
    </source>
</reference>
<evidence type="ECO:0000313" key="3">
    <source>
        <dbReference type="EMBL" id="MBE9117512.1"/>
    </source>
</evidence>
<dbReference type="EMBL" id="JADEWZ010000026">
    <property type="protein sequence ID" value="MBE9117512.1"/>
    <property type="molecule type" value="Genomic_DNA"/>
</dbReference>
<dbReference type="Proteomes" id="UP000654482">
    <property type="component" value="Unassembled WGS sequence"/>
</dbReference>
<dbReference type="Pfam" id="PF24393">
    <property type="entry name" value="Pepco"/>
    <property type="match status" value="1"/>
</dbReference>
<feature type="domain" description="Pepco" evidence="2">
    <location>
        <begin position="11"/>
        <end position="120"/>
    </location>
</feature>
<feature type="region of interest" description="Disordered" evidence="1">
    <location>
        <begin position="1"/>
        <end position="35"/>
    </location>
</feature>
<evidence type="ECO:0000313" key="4">
    <source>
        <dbReference type="Proteomes" id="UP000654482"/>
    </source>
</evidence>
<proteinExistence type="predicted"/>
<name>A0A8J7IUE7_9CYAN</name>
<feature type="compositionally biased region" description="Polar residues" evidence="1">
    <location>
        <begin position="18"/>
        <end position="34"/>
    </location>
</feature>
<gene>
    <name evidence="3" type="ORF">IQ249_16560</name>
</gene>
<organism evidence="3 4">
    <name type="scientific">Lusitaniella coriacea LEGE 07157</name>
    <dbReference type="NCBI Taxonomy" id="945747"/>
    <lineage>
        <taxon>Bacteria</taxon>
        <taxon>Bacillati</taxon>
        <taxon>Cyanobacteriota</taxon>
        <taxon>Cyanophyceae</taxon>
        <taxon>Spirulinales</taxon>
        <taxon>Lusitaniellaceae</taxon>
        <taxon>Lusitaniella</taxon>
    </lineage>
</organism>
<keyword evidence="4" id="KW-1185">Reference proteome</keyword>
<dbReference type="InterPro" id="IPR056947">
    <property type="entry name" value="Pepco_dom"/>
</dbReference>
<accession>A0A8J7IUE7</accession>
<protein>
    <recommendedName>
        <fullName evidence="2">Pepco domain-containing protein</fullName>
    </recommendedName>
</protein>
<evidence type="ECO:0000256" key="1">
    <source>
        <dbReference type="SAM" id="MobiDB-lite"/>
    </source>
</evidence>
<dbReference type="RefSeq" id="WP_194030601.1">
    <property type="nucleotide sequence ID" value="NZ_JADEWZ010000026.1"/>
</dbReference>
<evidence type="ECO:0000259" key="2">
    <source>
        <dbReference type="Pfam" id="PF24393"/>
    </source>
</evidence>
<dbReference type="AlphaFoldDB" id="A0A8J7IUE7"/>